<dbReference type="InterPro" id="IPR000742">
    <property type="entry name" value="EGF"/>
</dbReference>
<keyword evidence="8" id="KW-1133">Transmembrane helix</keyword>
<dbReference type="FunFam" id="2.10.25.10:FF:000240">
    <property type="entry name" value="Vitamin K-dependent protein S"/>
    <property type="match status" value="2"/>
</dbReference>
<dbReference type="PROSITE" id="PS01186">
    <property type="entry name" value="EGF_2"/>
    <property type="match status" value="3"/>
</dbReference>
<evidence type="ECO:0000313" key="11">
    <source>
        <dbReference type="Proteomes" id="UP000007879"/>
    </source>
</evidence>
<dbReference type="AlphaFoldDB" id="A0AAN0JMM3"/>
<dbReference type="InterPro" id="IPR056619">
    <property type="entry name" value="C8-3_MUC4"/>
</dbReference>
<dbReference type="InterPro" id="IPR001881">
    <property type="entry name" value="EGF-like_Ca-bd_dom"/>
</dbReference>
<keyword evidence="5 8" id="KW-0472">Membrane</keyword>
<dbReference type="SUPFAM" id="SSF57184">
    <property type="entry name" value="Growth factor receptor domain"/>
    <property type="match status" value="1"/>
</dbReference>
<feature type="domain" description="EGF-like" evidence="9">
    <location>
        <begin position="704"/>
        <end position="746"/>
    </location>
</feature>
<evidence type="ECO:0000256" key="3">
    <source>
        <dbReference type="ARBA" id="ARBA00022729"/>
    </source>
</evidence>
<dbReference type="PANTHER" id="PTHR24039:SF58">
    <property type="entry name" value="EGF-LIKE DOMAIN-CONTAINING PROTEIN"/>
    <property type="match status" value="1"/>
</dbReference>
<dbReference type="InterPro" id="IPR009030">
    <property type="entry name" value="Growth_fac_rcpt_cys_sf"/>
</dbReference>
<keyword evidence="8" id="KW-0812">Transmembrane</keyword>
<dbReference type="GO" id="GO:0007160">
    <property type="term" value="P:cell-matrix adhesion"/>
    <property type="evidence" value="ECO:0007669"/>
    <property type="project" value="InterPro"/>
</dbReference>
<dbReference type="Proteomes" id="UP000007879">
    <property type="component" value="Unassembled WGS sequence"/>
</dbReference>
<dbReference type="EnsemblMetazoa" id="XM_020002695.1">
    <property type="protein sequence ID" value="XP_019858254.1"/>
    <property type="gene ID" value="LOC109586502"/>
</dbReference>
<dbReference type="RefSeq" id="XP_019858254.1">
    <property type="nucleotide sequence ID" value="XM_020002695.1"/>
</dbReference>
<evidence type="ECO:0000256" key="1">
    <source>
        <dbReference type="ARBA" id="ARBA00004370"/>
    </source>
</evidence>
<dbReference type="Pfam" id="PF06119">
    <property type="entry name" value="NIDO"/>
    <property type="match status" value="1"/>
</dbReference>
<dbReference type="GO" id="GO:0016020">
    <property type="term" value="C:membrane"/>
    <property type="evidence" value="ECO:0007669"/>
    <property type="project" value="UniProtKB-SubCell"/>
</dbReference>
<comment type="caution">
    <text evidence="7">Lacks conserved residue(s) required for the propagation of feature annotation.</text>
</comment>
<keyword evidence="4" id="KW-0677">Repeat</keyword>
<dbReference type="PANTHER" id="PTHR24039">
    <property type="entry name" value="FIBRILLIN-RELATED"/>
    <property type="match status" value="1"/>
</dbReference>
<sequence length="1205" mass="132842">MIKLTDIAEIIIKNLSSVLYPIVTNTPPVIEARDTFMITVGEKALYTLRITDPGDTISVTIEFDGGFPYTLDQNGSIWTLNVTLSSLVEFNFTVIAADSFNATSKITPQVIICSCTSDRGNCTIDEYENNTSNPLILMCDCMKAYEGEYCEDDFDGCTEVSCFNDATCTDVPAPGTGATCPPCPSGYTGDGIICHRSVSYQTFSSDNPLANDVFNDVNSFIRTSKNITSYKGMWMLVMEWKDVHPYPHGSYYYYYYYYYNQILEKHNTFQAILTTDGSDTHIIYTYKCGDIMWDNYYSRSVVGYNIARGRYENHRGSGIPGELLKLGCYDDMNKAAKYTNIVYSFQSDKKDPNVAICLERYRNDLELSAISSSFAIPCPCSACFTFPSWGALLVNGPYSSHVFRYNPFFNYLNYAKYDEEFYSKCCTRTQNCELFRERRPIKTCAGYIPPRRTWFWGDPHINTLDGATYTFNGLGEYVLLRTINADFEIQARQVQSDQESLFTYAPERTYASYSNPNHVPVFLDQIDPETRAEAERICGGSNKIECIFDYSQTKNEELALDTQTTMEQNELNKQIGNNLPPVIEASDTFMLTVGETALYTTNITDPGDTISVTFDGEFPYTLDQDGSIWTLNVTHFSLVEFSFTVIASDSFNATSVLTPQVRICGCPADRGSCTVEGVQNASSNPLILICNCIEAYNGKYCEDDYDGCTEVSCFNDATCTDVPAPGTGATCPPCPSGYTGDGLICDDIDECNSTSTSNCSHFCNNTIGSYQCTCMPGYELHSDGRSCNEINECEKLLDNCQQECMNTDGSFSCSCYDGFLLQDDGRSCQNDPNRECLDHSMCEQFCVYDNYTKTKNCSCQSGYDLSTNMANCTDIDECSETNPCTQICINTIGSFECNCSDGFQLQSDGFTCTDIDECLVLGSCPEPRIRCVNSPGSFDCFCPLGTIFQDGSCKVLVEPVPSLSASSKSSAYSSTVNSSPVMSTYFGSFTNSPSSLLAVSSPSVTPTPTLPENSGVIVVLSGTNKSNFDIESFKNVTAEALNDYCITNDCTSVSSEKRKRVAVNNLIEANDIVITEITETINGLRVKFYIKGQSGAPFDANAVVAALKAADSKYSSAGFTIAGVTILNSHSSTIVVTTTASVTPIPVVQIIGITIVVVIGILIIMIIIISILWFIRQSDKKKSQGDSSGVILEKELNKEDKETIL</sequence>
<organism evidence="10 11">
    <name type="scientific">Amphimedon queenslandica</name>
    <name type="common">Sponge</name>
    <dbReference type="NCBI Taxonomy" id="400682"/>
    <lineage>
        <taxon>Eukaryota</taxon>
        <taxon>Metazoa</taxon>
        <taxon>Porifera</taxon>
        <taxon>Demospongiae</taxon>
        <taxon>Heteroscleromorpha</taxon>
        <taxon>Haplosclerida</taxon>
        <taxon>Niphatidae</taxon>
        <taxon>Amphimedon</taxon>
    </lineage>
</organism>
<reference evidence="10" key="2">
    <citation type="submission" date="2024-06" db="UniProtKB">
        <authorList>
            <consortium name="EnsemblMetazoa"/>
        </authorList>
    </citation>
    <scope>IDENTIFICATION</scope>
</reference>
<dbReference type="PROSITE" id="PS00010">
    <property type="entry name" value="ASX_HYDROXYL"/>
    <property type="match status" value="3"/>
</dbReference>
<evidence type="ECO:0000256" key="7">
    <source>
        <dbReference type="PROSITE-ProRule" id="PRU00076"/>
    </source>
</evidence>
<name>A0AAN0JMM3_AMPQE</name>
<dbReference type="Gene3D" id="2.10.25.10">
    <property type="entry name" value="Laminin"/>
    <property type="match status" value="7"/>
</dbReference>
<evidence type="ECO:0000256" key="6">
    <source>
        <dbReference type="ARBA" id="ARBA00023157"/>
    </source>
</evidence>
<comment type="subcellular location">
    <subcellularLocation>
        <location evidence="1">Membrane</location>
    </subcellularLocation>
</comment>
<keyword evidence="3" id="KW-0732">Signal</keyword>
<keyword evidence="6 7" id="KW-1015">Disulfide bond</keyword>
<dbReference type="SUPFAM" id="SSF57196">
    <property type="entry name" value="EGF/Laminin"/>
    <property type="match status" value="2"/>
</dbReference>
<evidence type="ECO:0000259" key="9">
    <source>
        <dbReference type="PROSITE" id="PS50026"/>
    </source>
</evidence>
<dbReference type="SMART" id="SM00181">
    <property type="entry name" value="EGF"/>
    <property type="match status" value="7"/>
</dbReference>
<dbReference type="SMART" id="SM00179">
    <property type="entry name" value="EGF_CA"/>
    <property type="match status" value="6"/>
</dbReference>
<evidence type="ECO:0000313" key="10">
    <source>
        <dbReference type="EnsemblMetazoa" id="XP_019858254.1"/>
    </source>
</evidence>
<dbReference type="PROSITE" id="PS01187">
    <property type="entry name" value="EGF_CA"/>
    <property type="match status" value="2"/>
</dbReference>
<dbReference type="GeneID" id="109586502"/>
<dbReference type="InterPro" id="IPR049883">
    <property type="entry name" value="NOTCH1_EGF-like"/>
</dbReference>
<dbReference type="KEGG" id="aqu:109586502"/>
<dbReference type="PROSITE" id="PS50026">
    <property type="entry name" value="EGF_3"/>
    <property type="match status" value="3"/>
</dbReference>
<dbReference type="CDD" id="cd00054">
    <property type="entry name" value="EGF_CA"/>
    <property type="match status" value="4"/>
</dbReference>
<keyword evidence="11" id="KW-1185">Reference proteome</keyword>
<accession>A0AAN0JMM3</accession>
<dbReference type="InterPro" id="IPR018097">
    <property type="entry name" value="EGF_Ca-bd_CS"/>
</dbReference>
<dbReference type="InterPro" id="IPR000152">
    <property type="entry name" value="EGF-type_Asp/Asn_hydroxyl_site"/>
</dbReference>
<feature type="domain" description="EGF-like" evidence="9">
    <location>
        <begin position="747"/>
        <end position="788"/>
    </location>
</feature>
<protein>
    <recommendedName>
        <fullName evidence="9">EGF-like domain-containing protein</fullName>
    </recommendedName>
</protein>
<dbReference type="Pfam" id="PF07645">
    <property type="entry name" value="EGF_CA"/>
    <property type="match status" value="4"/>
</dbReference>
<keyword evidence="2 7" id="KW-0245">EGF-like domain</keyword>
<feature type="disulfide bond" evidence="7">
    <location>
        <begin position="878"/>
        <end position="888"/>
    </location>
</feature>
<evidence type="ECO:0000256" key="4">
    <source>
        <dbReference type="ARBA" id="ARBA00022737"/>
    </source>
</evidence>
<dbReference type="Pfam" id="PF23263">
    <property type="entry name" value="C8-3_MUC4"/>
    <property type="match status" value="1"/>
</dbReference>
<reference evidence="11" key="1">
    <citation type="journal article" date="2010" name="Nature">
        <title>The Amphimedon queenslandica genome and the evolution of animal complexity.</title>
        <authorList>
            <person name="Srivastava M."/>
            <person name="Simakov O."/>
            <person name="Chapman J."/>
            <person name="Fahey B."/>
            <person name="Gauthier M.E."/>
            <person name="Mitros T."/>
            <person name="Richards G.S."/>
            <person name="Conaco C."/>
            <person name="Dacre M."/>
            <person name="Hellsten U."/>
            <person name="Larroux C."/>
            <person name="Putnam N.H."/>
            <person name="Stanke M."/>
            <person name="Adamska M."/>
            <person name="Darling A."/>
            <person name="Degnan S.M."/>
            <person name="Oakley T.H."/>
            <person name="Plachetzki D.C."/>
            <person name="Zhai Y."/>
            <person name="Adamski M."/>
            <person name="Calcino A."/>
            <person name="Cummins S.F."/>
            <person name="Goodstein D.M."/>
            <person name="Harris C."/>
            <person name="Jackson D.J."/>
            <person name="Leys S.P."/>
            <person name="Shu S."/>
            <person name="Woodcroft B.J."/>
            <person name="Vervoort M."/>
            <person name="Kosik K.S."/>
            <person name="Manning G."/>
            <person name="Degnan B.M."/>
            <person name="Rokhsar D.S."/>
        </authorList>
    </citation>
    <scope>NUCLEOTIDE SEQUENCE [LARGE SCALE GENOMIC DNA]</scope>
</reference>
<dbReference type="InterPro" id="IPR003886">
    <property type="entry name" value="NIDO_dom"/>
</dbReference>
<feature type="transmembrane region" description="Helical" evidence="8">
    <location>
        <begin position="1150"/>
        <end position="1175"/>
    </location>
</feature>
<feature type="domain" description="EGF-like" evidence="9">
    <location>
        <begin position="874"/>
        <end position="913"/>
    </location>
</feature>
<evidence type="ECO:0000256" key="8">
    <source>
        <dbReference type="SAM" id="Phobius"/>
    </source>
</evidence>
<proteinExistence type="predicted"/>
<evidence type="ECO:0000256" key="2">
    <source>
        <dbReference type="ARBA" id="ARBA00022536"/>
    </source>
</evidence>
<evidence type="ECO:0000256" key="5">
    <source>
        <dbReference type="ARBA" id="ARBA00023136"/>
    </source>
</evidence>
<dbReference type="GO" id="GO:0005509">
    <property type="term" value="F:calcium ion binding"/>
    <property type="evidence" value="ECO:0007669"/>
    <property type="project" value="InterPro"/>
</dbReference>